<feature type="region of interest" description="Disordered" evidence="1">
    <location>
        <begin position="56"/>
        <end position="93"/>
    </location>
</feature>
<feature type="region of interest" description="Disordered" evidence="1">
    <location>
        <begin position="118"/>
        <end position="151"/>
    </location>
</feature>
<evidence type="ECO:0000256" key="1">
    <source>
        <dbReference type="SAM" id="MobiDB-lite"/>
    </source>
</evidence>
<organism evidence="3 4">
    <name type="scientific">Polypedilum vanderplanki</name>
    <name type="common">Sleeping chironomid midge</name>
    <dbReference type="NCBI Taxonomy" id="319348"/>
    <lineage>
        <taxon>Eukaryota</taxon>
        <taxon>Metazoa</taxon>
        <taxon>Ecdysozoa</taxon>
        <taxon>Arthropoda</taxon>
        <taxon>Hexapoda</taxon>
        <taxon>Insecta</taxon>
        <taxon>Pterygota</taxon>
        <taxon>Neoptera</taxon>
        <taxon>Endopterygota</taxon>
        <taxon>Diptera</taxon>
        <taxon>Nematocera</taxon>
        <taxon>Chironomoidea</taxon>
        <taxon>Chironomidae</taxon>
        <taxon>Chironominae</taxon>
        <taxon>Polypedilum</taxon>
        <taxon>Polypedilum</taxon>
    </lineage>
</organism>
<feature type="compositionally biased region" description="Polar residues" evidence="1">
    <location>
        <begin position="57"/>
        <end position="66"/>
    </location>
</feature>
<feature type="signal peptide" evidence="2">
    <location>
        <begin position="1"/>
        <end position="19"/>
    </location>
</feature>
<name>A0A9J6BBG0_POLVA</name>
<accession>A0A9J6BBG0</accession>
<feature type="compositionally biased region" description="Low complexity" evidence="1">
    <location>
        <begin position="268"/>
        <end position="278"/>
    </location>
</feature>
<dbReference type="EMBL" id="JADBJN010000004">
    <property type="protein sequence ID" value="KAG5667034.1"/>
    <property type="molecule type" value="Genomic_DNA"/>
</dbReference>
<protein>
    <submittedName>
        <fullName evidence="3">Uncharacterized protein</fullName>
    </submittedName>
</protein>
<keyword evidence="4" id="KW-1185">Reference proteome</keyword>
<feature type="compositionally biased region" description="Low complexity" evidence="1">
    <location>
        <begin position="136"/>
        <end position="151"/>
    </location>
</feature>
<keyword evidence="2" id="KW-0732">Signal</keyword>
<feature type="chain" id="PRO_5039885612" evidence="2">
    <location>
        <begin position="20"/>
        <end position="323"/>
    </location>
</feature>
<sequence>MKIIIFLIILASSLSLILSAPGSNDPVKLTKPKLTTTTPVTTTNTIKETTTVLIEKPSNSIQQSGSDKIIGSSSEESNNLSSESFSSSEKLNNPDAQSISLGSETLIYGISHYSLGSSSETSNYSNEPSSEKLINSNEISDSGSSSESFLSSSEESSRSKYIMESYIEMSYSVEISSISGEKSTEETFSSSEESSCTPKDEGQCNSYGKCSYFDLNQCSCIVPDCIDDGYFSLDEHCNCVCILTEEVCLPGTSLSLKECFCIENSFSSTEESSPTSETSSEEFSSEESSTEPNFTKDLSYISEKYSSLCTSYDCGKCGFFDSH</sequence>
<evidence type="ECO:0000313" key="4">
    <source>
        <dbReference type="Proteomes" id="UP001107558"/>
    </source>
</evidence>
<reference evidence="3" key="1">
    <citation type="submission" date="2021-03" db="EMBL/GenBank/DDBJ databases">
        <title>Chromosome level genome of the anhydrobiotic midge Polypedilum vanderplanki.</title>
        <authorList>
            <person name="Yoshida Y."/>
            <person name="Kikawada T."/>
            <person name="Gusev O."/>
        </authorList>
    </citation>
    <scope>NUCLEOTIDE SEQUENCE</scope>
    <source>
        <strain evidence="3">NIAS01</strain>
        <tissue evidence="3">Whole body or cell culture</tissue>
    </source>
</reference>
<feature type="compositionally biased region" description="Low complexity" evidence="1">
    <location>
        <begin position="72"/>
        <end position="93"/>
    </location>
</feature>
<feature type="compositionally biased region" description="Polar residues" evidence="1">
    <location>
        <begin position="118"/>
        <end position="135"/>
    </location>
</feature>
<dbReference type="Proteomes" id="UP001107558">
    <property type="component" value="Chromosome 4"/>
</dbReference>
<feature type="compositionally biased region" description="Acidic residues" evidence="1">
    <location>
        <begin position="279"/>
        <end position="289"/>
    </location>
</feature>
<dbReference type="AlphaFoldDB" id="A0A9J6BBG0"/>
<gene>
    <name evidence="3" type="ORF">PVAND_015035</name>
</gene>
<comment type="caution">
    <text evidence="3">The sequence shown here is derived from an EMBL/GenBank/DDBJ whole genome shotgun (WGS) entry which is preliminary data.</text>
</comment>
<proteinExistence type="predicted"/>
<evidence type="ECO:0000256" key="2">
    <source>
        <dbReference type="SAM" id="SignalP"/>
    </source>
</evidence>
<evidence type="ECO:0000313" key="3">
    <source>
        <dbReference type="EMBL" id="KAG5667034.1"/>
    </source>
</evidence>
<feature type="region of interest" description="Disordered" evidence="1">
    <location>
        <begin position="268"/>
        <end position="295"/>
    </location>
</feature>